<evidence type="ECO:0008006" key="3">
    <source>
        <dbReference type="Google" id="ProtNLM"/>
    </source>
</evidence>
<name>A0ABT1JIA4_ACTCY</name>
<comment type="caution">
    <text evidence="1">The sequence shown here is derived from an EMBL/GenBank/DDBJ whole genome shotgun (WGS) entry which is preliminary data.</text>
</comment>
<sequence>MADDQELRRRLRTAAEEDGVAIVHVAEERNAPPFAQTVGVYRSCGMPEVVVIGLPPKVAHAVLSTYSERARAGEDFVPGRCYERFLKDLPVTFERVHRGFYAEYFGHAFLLNRKGTFPALQMIVAAPDGSWPWQPDAPGGFAQYQPVLTDSGRPESWVPGETGP</sequence>
<dbReference type="RefSeq" id="WP_026418917.1">
    <property type="nucleotide sequence ID" value="NZ_AUBJ02000001.1"/>
</dbReference>
<organism evidence="1 2">
    <name type="scientific">Actinoalloteichus caeruleus DSM 43889</name>
    <dbReference type="NCBI Taxonomy" id="1120930"/>
    <lineage>
        <taxon>Bacteria</taxon>
        <taxon>Bacillati</taxon>
        <taxon>Actinomycetota</taxon>
        <taxon>Actinomycetes</taxon>
        <taxon>Pseudonocardiales</taxon>
        <taxon>Pseudonocardiaceae</taxon>
        <taxon>Actinoalloteichus</taxon>
        <taxon>Actinoalloteichus cyanogriseus</taxon>
    </lineage>
</organism>
<keyword evidence="2" id="KW-1185">Reference proteome</keyword>
<dbReference type="InterPro" id="IPR025358">
    <property type="entry name" value="DUF4262"/>
</dbReference>
<gene>
    <name evidence="1" type="ORF">G443_001766</name>
</gene>
<dbReference type="Pfam" id="PF14081">
    <property type="entry name" value="DUF4262"/>
    <property type="match status" value="1"/>
</dbReference>
<dbReference type="EMBL" id="AUBJ02000001">
    <property type="protein sequence ID" value="MCP2331496.1"/>
    <property type="molecule type" value="Genomic_DNA"/>
</dbReference>
<proteinExistence type="predicted"/>
<evidence type="ECO:0000313" key="2">
    <source>
        <dbReference type="Proteomes" id="UP000791080"/>
    </source>
</evidence>
<dbReference type="Proteomes" id="UP000791080">
    <property type="component" value="Unassembled WGS sequence"/>
</dbReference>
<accession>A0ABT1JIA4</accession>
<protein>
    <recommendedName>
        <fullName evidence="3">DUF4262 domain-containing protein</fullName>
    </recommendedName>
</protein>
<reference evidence="1 2" key="1">
    <citation type="submission" date="2022-06" db="EMBL/GenBank/DDBJ databases">
        <title>Genomic Encyclopedia of Type Strains, Phase I: the one thousand microbial genomes (KMG-I) project.</title>
        <authorList>
            <person name="Kyrpides N."/>
        </authorList>
    </citation>
    <scope>NUCLEOTIDE SEQUENCE [LARGE SCALE GENOMIC DNA]</scope>
    <source>
        <strain evidence="1 2">DSM 43889</strain>
    </source>
</reference>
<evidence type="ECO:0000313" key="1">
    <source>
        <dbReference type="EMBL" id="MCP2331496.1"/>
    </source>
</evidence>